<dbReference type="AlphaFoldDB" id="A0A2P5FRE2"/>
<evidence type="ECO:0000256" key="1">
    <source>
        <dbReference type="SAM" id="MobiDB-lite"/>
    </source>
</evidence>
<accession>A0A2P5FRE2</accession>
<evidence type="ECO:0000313" key="3">
    <source>
        <dbReference type="Proteomes" id="UP000237000"/>
    </source>
</evidence>
<comment type="caution">
    <text evidence="2">The sequence shown here is derived from an EMBL/GenBank/DDBJ whole genome shotgun (WGS) entry which is preliminary data.</text>
</comment>
<dbReference type="EMBL" id="JXTC01000013">
    <property type="protein sequence ID" value="POO00363.1"/>
    <property type="molecule type" value="Genomic_DNA"/>
</dbReference>
<dbReference type="Proteomes" id="UP000237000">
    <property type="component" value="Unassembled WGS sequence"/>
</dbReference>
<gene>
    <name evidence="2" type="ORF">TorRG33x02_037760</name>
</gene>
<feature type="region of interest" description="Disordered" evidence="1">
    <location>
        <begin position="24"/>
        <end position="52"/>
    </location>
</feature>
<dbReference type="InParanoid" id="A0A2P5FRE2"/>
<evidence type="ECO:0000313" key="2">
    <source>
        <dbReference type="EMBL" id="POO00363.1"/>
    </source>
</evidence>
<protein>
    <submittedName>
        <fullName evidence="2">Uncharacterized protein</fullName>
    </submittedName>
</protein>
<keyword evidence="3" id="KW-1185">Reference proteome</keyword>
<dbReference type="OrthoDB" id="10368897at2759"/>
<sequence>MSNMTEQFFVVEADLDIDGQMVLRPESLSDSSNSKLEMDKSSGSEDEYNPDDSLEGLVSLFGDISVGLNVIE</sequence>
<reference evidence="3" key="1">
    <citation type="submission" date="2016-06" db="EMBL/GenBank/DDBJ databases">
        <title>Parallel loss of symbiosis genes in relatives of nitrogen-fixing non-legume Parasponia.</title>
        <authorList>
            <person name="Van Velzen R."/>
            <person name="Holmer R."/>
            <person name="Bu F."/>
            <person name="Rutten L."/>
            <person name="Van Zeijl A."/>
            <person name="Liu W."/>
            <person name="Santuari L."/>
            <person name="Cao Q."/>
            <person name="Sharma T."/>
            <person name="Shen D."/>
            <person name="Roswanjaya Y."/>
            <person name="Wardhani T."/>
            <person name="Kalhor M.S."/>
            <person name="Jansen J."/>
            <person name="Van den Hoogen J."/>
            <person name="Gungor B."/>
            <person name="Hartog M."/>
            <person name="Hontelez J."/>
            <person name="Verver J."/>
            <person name="Yang W.-C."/>
            <person name="Schijlen E."/>
            <person name="Repin R."/>
            <person name="Schilthuizen M."/>
            <person name="Schranz E."/>
            <person name="Heidstra R."/>
            <person name="Miyata K."/>
            <person name="Fedorova E."/>
            <person name="Kohlen W."/>
            <person name="Bisseling T."/>
            <person name="Smit S."/>
            <person name="Geurts R."/>
        </authorList>
    </citation>
    <scope>NUCLEOTIDE SEQUENCE [LARGE SCALE GENOMIC DNA]</scope>
    <source>
        <strain evidence="3">cv. RG33-2</strain>
    </source>
</reference>
<name>A0A2P5FRE2_TREOI</name>
<proteinExistence type="predicted"/>
<organism evidence="2 3">
    <name type="scientific">Trema orientale</name>
    <name type="common">Charcoal tree</name>
    <name type="synonym">Celtis orientalis</name>
    <dbReference type="NCBI Taxonomy" id="63057"/>
    <lineage>
        <taxon>Eukaryota</taxon>
        <taxon>Viridiplantae</taxon>
        <taxon>Streptophyta</taxon>
        <taxon>Embryophyta</taxon>
        <taxon>Tracheophyta</taxon>
        <taxon>Spermatophyta</taxon>
        <taxon>Magnoliopsida</taxon>
        <taxon>eudicotyledons</taxon>
        <taxon>Gunneridae</taxon>
        <taxon>Pentapetalae</taxon>
        <taxon>rosids</taxon>
        <taxon>fabids</taxon>
        <taxon>Rosales</taxon>
        <taxon>Cannabaceae</taxon>
        <taxon>Trema</taxon>
    </lineage>
</organism>